<name>A0ACC0QCF1_9HYPO</name>
<keyword evidence="2" id="KW-1185">Reference proteome</keyword>
<evidence type="ECO:0000313" key="1">
    <source>
        <dbReference type="EMBL" id="KAI8648612.1"/>
    </source>
</evidence>
<protein>
    <submittedName>
        <fullName evidence="1">Uncharacterized protein</fullName>
    </submittedName>
</protein>
<dbReference type="Proteomes" id="UP001065298">
    <property type="component" value="Chromosome 14"/>
</dbReference>
<reference evidence="1" key="1">
    <citation type="submission" date="2022-06" db="EMBL/GenBank/DDBJ databases">
        <title>Fusarium solani species complex genomes reveal bases of compartmentalisation and animal pathogenesis.</title>
        <authorList>
            <person name="Tsai I.J."/>
        </authorList>
    </citation>
    <scope>NUCLEOTIDE SEQUENCE</scope>
    <source>
        <strain evidence="1">Fu6.1</strain>
    </source>
</reference>
<sequence>MGAIAASAGWLRNIYRGTYFQAILLGLVSFTQPGIWTAIMSLGGGGQAEPYVVNASNAISYGLTLTDSVAYGTLSIWLFWALGTFDVEADSVSLSMGLLRAGESLGSALSYTVGATWDTSLMANLIISVAIFYVSTPFTAWSSHLIQDRLPNECLSDSIIEDIEQWQETEAKQFETSQTARSKSTKPYPDKKQLQINTTSIQPPRMPFSIADLNKRDETASKIPAPAKGFGALFGGGGYAEVICCPLSVIFWSGYAINKKIQKKRQEKKAPATEAEEEAAVGNSDRTNSNMDAEKMTEGNRASCVSPMPSPNKGPASAPLDPTLQEHPNNPRVCDPECPGYGKDFCLAHQGKRPSRPTSPGLLAV</sequence>
<proteinExistence type="predicted"/>
<dbReference type="EMBL" id="CM046516">
    <property type="protein sequence ID" value="KAI8648612.1"/>
    <property type="molecule type" value="Genomic_DNA"/>
</dbReference>
<evidence type="ECO:0000313" key="2">
    <source>
        <dbReference type="Proteomes" id="UP001065298"/>
    </source>
</evidence>
<accession>A0ACC0QCF1</accession>
<comment type="caution">
    <text evidence="1">The sequence shown here is derived from an EMBL/GenBank/DDBJ whole genome shotgun (WGS) entry which is preliminary data.</text>
</comment>
<gene>
    <name evidence="1" type="ORF">NCS57_01472700</name>
</gene>
<organism evidence="1 2">
    <name type="scientific">Fusarium keratoplasticum</name>
    <dbReference type="NCBI Taxonomy" id="1328300"/>
    <lineage>
        <taxon>Eukaryota</taxon>
        <taxon>Fungi</taxon>
        <taxon>Dikarya</taxon>
        <taxon>Ascomycota</taxon>
        <taxon>Pezizomycotina</taxon>
        <taxon>Sordariomycetes</taxon>
        <taxon>Hypocreomycetidae</taxon>
        <taxon>Hypocreales</taxon>
        <taxon>Nectriaceae</taxon>
        <taxon>Fusarium</taxon>
        <taxon>Fusarium solani species complex</taxon>
    </lineage>
</organism>